<protein>
    <recommendedName>
        <fullName evidence="3">Lipoprotein</fullName>
    </recommendedName>
</protein>
<dbReference type="OrthoDB" id="794757at2"/>
<evidence type="ECO:0000313" key="1">
    <source>
        <dbReference type="EMBL" id="GEP95345.1"/>
    </source>
</evidence>
<evidence type="ECO:0008006" key="3">
    <source>
        <dbReference type="Google" id="ProtNLM"/>
    </source>
</evidence>
<keyword evidence="2" id="KW-1185">Reference proteome</keyword>
<name>A0A512RI25_9BACT</name>
<dbReference type="Proteomes" id="UP000321436">
    <property type="component" value="Unassembled WGS sequence"/>
</dbReference>
<dbReference type="RefSeq" id="WP_146859524.1">
    <property type="nucleotide sequence ID" value="NZ_BKAU01000001.1"/>
</dbReference>
<gene>
    <name evidence="1" type="ORF">CCY01nite_16050</name>
</gene>
<comment type="caution">
    <text evidence="1">The sequence shown here is derived from an EMBL/GenBank/DDBJ whole genome shotgun (WGS) entry which is preliminary data.</text>
</comment>
<evidence type="ECO:0000313" key="2">
    <source>
        <dbReference type="Proteomes" id="UP000321436"/>
    </source>
</evidence>
<organism evidence="1 2">
    <name type="scientific">Chitinophaga cymbidii</name>
    <dbReference type="NCBI Taxonomy" id="1096750"/>
    <lineage>
        <taxon>Bacteria</taxon>
        <taxon>Pseudomonadati</taxon>
        <taxon>Bacteroidota</taxon>
        <taxon>Chitinophagia</taxon>
        <taxon>Chitinophagales</taxon>
        <taxon>Chitinophagaceae</taxon>
        <taxon>Chitinophaga</taxon>
    </lineage>
</organism>
<sequence>MKHLFAIQIQLFLCSLLTTGCHMLPETPVQLPAGTGHRALGSYQWDEIAQLRQQQLQARKIVRINGQADSVMVKDSTGLAALFRPLMDADISNPSLADAYKTDTIANQFSNDTTFIIRSLGKQTWPYQLILDVDSSGRIKTAQVTSHTSNLMYDYKQDIFYERHKALRVTTFQQIIFLKPENMEVETYFYPSTPRI</sequence>
<dbReference type="EMBL" id="BKAU01000001">
    <property type="protein sequence ID" value="GEP95345.1"/>
    <property type="molecule type" value="Genomic_DNA"/>
</dbReference>
<reference evidence="1 2" key="1">
    <citation type="submission" date="2019-07" db="EMBL/GenBank/DDBJ databases">
        <title>Whole genome shotgun sequence of Chitinophaga cymbidii NBRC 109752.</title>
        <authorList>
            <person name="Hosoyama A."/>
            <person name="Uohara A."/>
            <person name="Ohji S."/>
            <person name="Ichikawa N."/>
        </authorList>
    </citation>
    <scope>NUCLEOTIDE SEQUENCE [LARGE SCALE GENOMIC DNA]</scope>
    <source>
        <strain evidence="1 2">NBRC 109752</strain>
    </source>
</reference>
<dbReference type="AlphaFoldDB" id="A0A512RI25"/>
<accession>A0A512RI25</accession>
<proteinExistence type="predicted"/>
<dbReference type="PROSITE" id="PS51257">
    <property type="entry name" value="PROKAR_LIPOPROTEIN"/>
    <property type="match status" value="1"/>
</dbReference>